<dbReference type="RefSeq" id="WP_044242741.1">
    <property type="nucleotide sequence ID" value="NZ_ASRX01000026.1"/>
</dbReference>
<reference evidence="2 3" key="1">
    <citation type="submission" date="2013-05" db="EMBL/GenBank/DDBJ databases">
        <title>Genome assembly of Chondromyces apiculatus DSM 436.</title>
        <authorList>
            <person name="Sharma G."/>
            <person name="Khatri I."/>
            <person name="Kaur C."/>
            <person name="Mayilraj S."/>
            <person name="Subramanian S."/>
        </authorList>
    </citation>
    <scope>NUCLEOTIDE SEQUENCE [LARGE SCALE GENOMIC DNA]</scope>
    <source>
        <strain evidence="2 3">DSM 436</strain>
    </source>
</reference>
<accession>A0A017T989</accession>
<feature type="chain" id="PRO_5001500054" description="Secreted protein" evidence="1">
    <location>
        <begin position="21"/>
        <end position="128"/>
    </location>
</feature>
<feature type="signal peptide" evidence="1">
    <location>
        <begin position="1"/>
        <end position="20"/>
    </location>
</feature>
<name>A0A017T989_9BACT</name>
<protein>
    <recommendedName>
        <fullName evidence="4">Secreted protein</fullName>
    </recommendedName>
</protein>
<evidence type="ECO:0000313" key="2">
    <source>
        <dbReference type="EMBL" id="EYF05161.1"/>
    </source>
</evidence>
<proteinExistence type="predicted"/>
<keyword evidence="3" id="KW-1185">Reference proteome</keyword>
<evidence type="ECO:0000313" key="3">
    <source>
        <dbReference type="Proteomes" id="UP000019678"/>
    </source>
</evidence>
<comment type="caution">
    <text evidence="2">The sequence shown here is derived from an EMBL/GenBank/DDBJ whole genome shotgun (WGS) entry which is preliminary data.</text>
</comment>
<dbReference type="PROSITE" id="PS51257">
    <property type="entry name" value="PROKAR_LIPOPROTEIN"/>
    <property type="match status" value="1"/>
</dbReference>
<dbReference type="Proteomes" id="UP000019678">
    <property type="component" value="Unassembled WGS sequence"/>
</dbReference>
<keyword evidence="1" id="KW-0732">Signal</keyword>
<evidence type="ECO:0008006" key="4">
    <source>
        <dbReference type="Google" id="ProtNLM"/>
    </source>
</evidence>
<organism evidence="2 3">
    <name type="scientific">Chondromyces apiculatus DSM 436</name>
    <dbReference type="NCBI Taxonomy" id="1192034"/>
    <lineage>
        <taxon>Bacteria</taxon>
        <taxon>Pseudomonadati</taxon>
        <taxon>Myxococcota</taxon>
        <taxon>Polyangia</taxon>
        <taxon>Polyangiales</taxon>
        <taxon>Polyangiaceae</taxon>
        <taxon>Chondromyces</taxon>
    </lineage>
</organism>
<gene>
    <name evidence="2" type="ORF">CAP_3526</name>
</gene>
<evidence type="ECO:0000256" key="1">
    <source>
        <dbReference type="SAM" id="SignalP"/>
    </source>
</evidence>
<dbReference type="EMBL" id="ASRX01000026">
    <property type="protein sequence ID" value="EYF05161.1"/>
    <property type="molecule type" value="Genomic_DNA"/>
</dbReference>
<sequence>MNGSWSKIHLLITTLCAAFASGCTVEVIDTEEQEQVAETEQAITGGGSCNSTDPDWPQCNGGNGPTIPPPECTGKTSCYCLCRLDHPCIQNPAECSPLSACLNQCDRDFPSHCPGGGHTNPQRFSDCF</sequence>
<dbReference type="AlphaFoldDB" id="A0A017T989"/>